<accession>A0ACC2SMG2</accession>
<protein>
    <submittedName>
        <fullName evidence="1">Uncharacterized protein</fullName>
    </submittedName>
</protein>
<reference evidence="1" key="1">
    <citation type="submission" date="2022-04" db="EMBL/GenBank/DDBJ databases">
        <title>Genome of the entomopathogenic fungus Entomophthora muscae.</title>
        <authorList>
            <person name="Elya C."/>
            <person name="Lovett B.R."/>
            <person name="Lee E."/>
            <person name="Macias A.M."/>
            <person name="Hajek A.E."/>
            <person name="De Bivort B.L."/>
            <person name="Kasson M.T."/>
            <person name="De Fine Licht H.H."/>
            <person name="Stajich J.E."/>
        </authorList>
    </citation>
    <scope>NUCLEOTIDE SEQUENCE</scope>
    <source>
        <strain evidence="1">Berkeley</strain>
    </source>
</reference>
<proteinExistence type="predicted"/>
<evidence type="ECO:0000313" key="2">
    <source>
        <dbReference type="Proteomes" id="UP001165960"/>
    </source>
</evidence>
<gene>
    <name evidence="1" type="ORF">DSO57_1000053</name>
</gene>
<keyword evidence="2" id="KW-1185">Reference proteome</keyword>
<organism evidence="1 2">
    <name type="scientific">Entomophthora muscae</name>
    <dbReference type="NCBI Taxonomy" id="34485"/>
    <lineage>
        <taxon>Eukaryota</taxon>
        <taxon>Fungi</taxon>
        <taxon>Fungi incertae sedis</taxon>
        <taxon>Zoopagomycota</taxon>
        <taxon>Entomophthoromycotina</taxon>
        <taxon>Entomophthoromycetes</taxon>
        <taxon>Entomophthorales</taxon>
        <taxon>Entomophthoraceae</taxon>
        <taxon>Entomophthora</taxon>
    </lineage>
</organism>
<sequence>MSSMESQSASSFDYNKYEASRKNLSELKEKLGKLSKTTISDGRVFVGTFICADSQCNIILAHATEYREASCRKVGSVMVPGAHIVKSEVEAAPLYT</sequence>
<name>A0ACC2SMG2_9FUNG</name>
<dbReference type="Proteomes" id="UP001165960">
    <property type="component" value="Unassembled WGS sequence"/>
</dbReference>
<comment type="caution">
    <text evidence="1">The sequence shown here is derived from an EMBL/GenBank/DDBJ whole genome shotgun (WGS) entry which is preliminary data.</text>
</comment>
<dbReference type="EMBL" id="QTSX02004971">
    <property type="protein sequence ID" value="KAJ9063464.1"/>
    <property type="molecule type" value="Genomic_DNA"/>
</dbReference>
<evidence type="ECO:0000313" key="1">
    <source>
        <dbReference type="EMBL" id="KAJ9063464.1"/>
    </source>
</evidence>